<comment type="caution">
    <text evidence="2">The sequence shown here is derived from an EMBL/GenBank/DDBJ whole genome shotgun (WGS) entry which is preliminary data.</text>
</comment>
<accession>A0A4S4D212</accession>
<proteinExistence type="predicted"/>
<dbReference type="PANTHER" id="PTHR31587">
    <property type="entry name" value="TRANSMEMBRANE PROTEIN (DUF2215)"/>
    <property type="match status" value="1"/>
</dbReference>
<dbReference type="EMBL" id="SDRB02012971">
    <property type="protein sequence ID" value="THF96292.1"/>
    <property type="molecule type" value="Genomic_DNA"/>
</dbReference>
<dbReference type="STRING" id="542762.A0A4S4D212"/>
<dbReference type="AlphaFoldDB" id="A0A4S4D212"/>
<dbReference type="Proteomes" id="UP000306102">
    <property type="component" value="Unassembled WGS sequence"/>
</dbReference>
<organism evidence="2 3">
    <name type="scientific">Camellia sinensis var. sinensis</name>
    <name type="common">China tea</name>
    <dbReference type="NCBI Taxonomy" id="542762"/>
    <lineage>
        <taxon>Eukaryota</taxon>
        <taxon>Viridiplantae</taxon>
        <taxon>Streptophyta</taxon>
        <taxon>Embryophyta</taxon>
        <taxon>Tracheophyta</taxon>
        <taxon>Spermatophyta</taxon>
        <taxon>Magnoliopsida</taxon>
        <taxon>eudicotyledons</taxon>
        <taxon>Gunneridae</taxon>
        <taxon>Pentapetalae</taxon>
        <taxon>asterids</taxon>
        <taxon>Ericales</taxon>
        <taxon>Theaceae</taxon>
        <taxon>Camellia</taxon>
    </lineage>
</organism>
<protein>
    <submittedName>
        <fullName evidence="2">Uncharacterized protein</fullName>
    </submittedName>
</protein>
<gene>
    <name evidence="2" type="ORF">TEA_018190</name>
</gene>
<evidence type="ECO:0000313" key="3">
    <source>
        <dbReference type="Proteomes" id="UP000306102"/>
    </source>
</evidence>
<sequence length="226" mass="25688">MKLKLHGCCDLCFREMPPMLSSKPFVPLCVDLVPSLASWRKNEFILGPCEKHYFDDILTMIPFKNSRHSGNGSPWQSGGWATAKHNHAEFRSMSGKIGPRGTLWNSPRSPSAWSDSPVKGLISSPTDRVTRNQQDYYSTFHKTPTRRKMSKKEWETFTKESTREAVAELASSPEFTDWMIKHADRIQLLPDDTSDETLGSGSDSTDENAVESCNEFGLFKWQHQKL</sequence>
<evidence type="ECO:0000256" key="1">
    <source>
        <dbReference type="SAM" id="MobiDB-lite"/>
    </source>
</evidence>
<keyword evidence="3" id="KW-1185">Reference proteome</keyword>
<name>A0A4S4D212_CAMSN</name>
<evidence type="ECO:0000313" key="2">
    <source>
        <dbReference type="EMBL" id="THF96292.1"/>
    </source>
</evidence>
<reference evidence="2 3" key="1">
    <citation type="journal article" date="2018" name="Proc. Natl. Acad. Sci. U.S.A.">
        <title>Draft genome sequence of Camellia sinensis var. sinensis provides insights into the evolution of the tea genome and tea quality.</title>
        <authorList>
            <person name="Wei C."/>
            <person name="Yang H."/>
            <person name="Wang S."/>
            <person name="Zhao J."/>
            <person name="Liu C."/>
            <person name="Gao L."/>
            <person name="Xia E."/>
            <person name="Lu Y."/>
            <person name="Tai Y."/>
            <person name="She G."/>
            <person name="Sun J."/>
            <person name="Cao H."/>
            <person name="Tong W."/>
            <person name="Gao Q."/>
            <person name="Li Y."/>
            <person name="Deng W."/>
            <person name="Jiang X."/>
            <person name="Wang W."/>
            <person name="Chen Q."/>
            <person name="Zhang S."/>
            <person name="Li H."/>
            <person name="Wu J."/>
            <person name="Wang P."/>
            <person name="Li P."/>
            <person name="Shi C."/>
            <person name="Zheng F."/>
            <person name="Jian J."/>
            <person name="Huang B."/>
            <person name="Shan D."/>
            <person name="Shi M."/>
            <person name="Fang C."/>
            <person name="Yue Y."/>
            <person name="Li F."/>
            <person name="Li D."/>
            <person name="Wei S."/>
            <person name="Han B."/>
            <person name="Jiang C."/>
            <person name="Yin Y."/>
            <person name="Xia T."/>
            <person name="Zhang Z."/>
            <person name="Bennetzen J.L."/>
            <person name="Zhao S."/>
            <person name="Wan X."/>
        </authorList>
    </citation>
    <scope>NUCLEOTIDE SEQUENCE [LARGE SCALE GENOMIC DNA]</scope>
    <source>
        <strain evidence="3">cv. Shuchazao</strain>
        <tissue evidence="2">Leaf</tissue>
    </source>
</reference>
<feature type="region of interest" description="Disordered" evidence="1">
    <location>
        <begin position="190"/>
        <end position="209"/>
    </location>
</feature>
<feature type="region of interest" description="Disordered" evidence="1">
    <location>
        <begin position="106"/>
        <end position="125"/>
    </location>
</feature>
<dbReference type="PANTHER" id="PTHR31587:SF3">
    <property type="entry name" value="EXPRESSED PROTEIN"/>
    <property type="match status" value="1"/>
</dbReference>